<comment type="catalytic activity">
    <reaction evidence="9 10">
        <text>L-threonyl-[protein] + FAD = FMN-L-threonyl-[protein] + AMP + H(+)</text>
        <dbReference type="Rhea" id="RHEA:36847"/>
        <dbReference type="Rhea" id="RHEA-COMP:11060"/>
        <dbReference type="Rhea" id="RHEA-COMP:11061"/>
        <dbReference type="ChEBI" id="CHEBI:15378"/>
        <dbReference type="ChEBI" id="CHEBI:30013"/>
        <dbReference type="ChEBI" id="CHEBI:57692"/>
        <dbReference type="ChEBI" id="CHEBI:74257"/>
        <dbReference type="ChEBI" id="CHEBI:456215"/>
        <dbReference type="EC" id="2.7.1.180"/>
    </reaction>
</comment>
<dbReference type="PIRSF" id="PIRSF006268">
    <property type="entry name" value="ApbE"/>
    <property type="match status" value="1"/>
</dbReference>
<evidence type="ECO:0000256" key="3">
    <source>
        <dbReference type="ARBA" id="ARBA00022630"/>
    </source>
</evidence>
<dbReference type="SUPFAM" id="SSF143631">
    <property type="entry name" value="ApbE-like"/>
    <property type="match status" value="1"/>
</dbReference>
<comment type="similarity">
    <text evidence="10">Belongs to the ApbE family.</text>
</comment>
<proteinExistence type="inferred from homology"/>
<dbReference type="RefSeq" id="WP_171091159.1">
    <property type="nucleotide sequence ID" value="NZ_CP053069.1"/>
</dbReference>
<evidence type="ECO:0000256" key="11">
    <source>
        <dbReference type="PIRSR" id="PIRSR006268-2"/>
    </source>
</evidence>
<name>A0A6M4GU78_9PROT</name>
<evidence type="ECO:0000256" key="10">
    <source>
        <dbReference type="PIRNR" id="PIRNR006268"/>
    </source>
</evidence>
<organism evidence="12 13">
    <name type="scientific">Usitatibacter rugosus</name>
    <dbReference type="NCBI Taxonomy" id="2732067"/>
    <lineage>
        <taxon>Bacteria</taxon>
        <taxon>Pseudomonadati</taxon>
        <taxon>Pseudomonadota</taxon>
        <taxon>Betaproteobacteria</taxon>
        <taxon>Nitrosomonadales</taxon>
        <taxon>Usitatibacteraceae</taxon>
        <taxon>Usitatibacter</taxon>
    </lineage>
</organism>
<reference evidence="12 13" key="1">
    <citation type="submission" date="2020-04" db="EMBL/GenBank/DDBJ databases">
        <title>Usitatibacter rugosus gen. nov., sp. nov. and Usitatibacter palustris sp. nov., novel members of Usitatibacteraceae fam. nov. within the order Nitrosomonadales isolated from soil.</title>
        <authorList>
            <person name="Huber K.J."/>
            <person name="Neumann-Schaal M."/>
            <person name="Geppert A."/>
            <person name="Luckner M."/>
            <person name="Wanner G."/>
            <person name="Overmann J."/>
        </authorList>
    </citation>
    <scope>NUCLEOTIDE SEQUENCE [LARGE SCALE GENOMIC DNA]</scope>
    <source>
        <strain evidence="12 13">0125_3</strain>
    </source>
</reference>
<evidence type="ECO:0000256" key="7">
    <source>
        <dbReference type="ARBA" id="ARBA00022842"/>
    </source>
</evidence>
<dbReference type="Gene3D" id="3.10.520.10">
    <property type="entry name" value="ApbE-like domains"/>
    <property type="match status" value="1"/>
</dbReference>
<accession>A0A6M4GU78</accession>
<sequence>MTLYPFTFQAMAATNEVQVHAATPEAARFAAALAIEEVRRIEAKYSRYRPESVVSRINAAAGGDPVAIDAETAQLLAYADSCYQMSGGLFDATSGVLRRAWDFKKARVPTERELGPLRVRIGWSRVERSENTVRLPEAGMELDFGGFGKEYAVDRAVAVLLEHGIEGAMVNMAGDLAITGPQPGRAPWRVGVQHPRRAGTVVATVDVSSGALATSGDYERYVEVEGVRHCHVLDPRTGHSARGFQSVTAIAPTCLVAGTATTIAMLKGADSGQEWLAGLGLPHLCVLEDGAVVDRTGGRPGGAC</sequence>
<dbReference type="EMBL" id="CP053069">
    <property type="protein sequence ID" value="QJR10555.1"/>
    <property type="molecule type" value="Genomic_DNA"/>
</dbReference>
<evidence type="ECO:0000256" key="5">
    <source>
        <dbReference type="ARBA" id="ARBA00022723"/>
    </source>
</evidence>
<feature type="binding site" evidence="11">
    <location>
        <position position="146"/>
    </location>
    <ligand>
        <name>Mg(2+)</name>
        <dbReference type="ChEBI" id="CHEBI:18420"/>
    </ligand>
</feature>
<feature type="binding site" evidence="11">
    <location>
        <position position="262"/>
    </location>
    <ligand>
        <name>Mg(2+)</name>
        <dbReference type="ChEBI" id="CHEBI:18420"/>
    </ligand>
</feature>
<comment type="cofactor">
    <cofactor evidence="11">
        <name>Mg(2+)</name>
        <dbReference type="ChEBI" id="CHEBI:18420"/>
    </cofactor>
    <cofactor evidence="11">
        <name>Mn(2+)</name>
        <dbReference type="ChEBI" id="CHEBI:29035"/>
    </cofactor>
    <text evidence="11">Magnesium. Can also use manganese.</text>
</comment>
<keyword evidence="5 10" id="KW-0479">Metal-binding</keyword>
<dbReference type="GO" id="GO:0046872">
    <property type="term" value="F:metal ion binding"/>
    <property type="evidence" value="ECO:0007669"/>
    <property type="project" value="UniProtKB-UniRule"/>
</dbReference>
<evidence type="ECO:0000256" key="4">
    <source>
        <dbReference type="ARBA" id="ARBA00022679"/>
    </source>
</evidence>
<dbReference type="KEGG" id="uru:DSM104443_01619"/>
<gene>
    <name evidence="12" type="primary">apbE</name>
    <name evidence="12" type="ORF">DSM104443_01619</name>
</gene>
<evidence type="ECO:0000256" key="8">
    <source>
        <dbReference type="ARBA" id="ARBA00031306"/>
    </source>
</evidence>
<keyword evidence="13" id="KW-1185">Reference proteome</keyword>
<evidence type="ECO:0000256" key="9">
    <source>
        <dbReference type="ARBA" id="ARBA00048540"/>
    </source>
</evidence>
<dbReference type="PANTHER" id="PTHR30040:SF2">
    <property type="entry name" value="FAD:PROTEIN FMN TRANSFERASE"/>
    <property type="match status" value="1"/>
</dbReference>
<evidence type="ECO:0000256" key="1">
    <source>
        <dbReference type="ARBA" id="ARBA00011955"/>
    </source>
</evidence>
<dbReference type="InterPro" id="IPR003374">
    <property type="entry name" value="ApbE-like_sf"/>
</dbReference>
<evidence type="ECO:0000313" key="13">
    <source>
        <dbReference type="Proteomes" id="UP000501534"/>
    </source>
</evidence>
<keyword evidence="7 10" id="KW-0460">Magnesium</keyword>
<dbReference type="Proteomes" id="UP000501534">
    <property type="component" value="Chromosome"/>
</dbReference>
<evidence type="ECO:0000313" key="12">
    <source>
        <dbReference type="EMBL" id="QJR10555.1"/>
    </source>
</evidence>
<dbReference type="Pfam" id="PF02424">
    <property type="entry name" value="ApbE"/>
    <property type="match status" value="1"/>
</dbReference>
<dbReference type="EC" id="2.7.1.180" evidence="1 10"/>
<keyword evidence="6 10" id="KW-0274">FAD</keyword>
<dbReference type="InterPro" id="IPR024932">
    <property type="entry name" value="ApbE"/>
</dbReference>
<protein>
    <recommendedName>
        <fullName evidence="2 10">FAD:protein FMN transferase</fullName>
        <ecNumber evidence="1 10">2.7.1.180</ecNumber>
    </recommendedName>
    <alternativeName>
        <fullName evidence="8 10">Flavin transferase</fullName>
    </alternativeName>
</protein>
<evidence type="ECO:0000256" key="6">
    <source>
        <dbReference type="ARBA" id="ARBA00022827"/>
    </source>
</evidence>
<dbReference type="GO" id="GO:0016740">
    <property type="term" value="F:transferase activity"/>
    <property type="evidence" value="ECO:0007669"/>
    <property type="project" value="UniProtKB-UniRule"/>
</dbReference>
<dbReference type="PANTHER" id="PTHR30040">
    <property type="entry name" value="THIAMINE BIOSYNTHESIS LIPOPROTEIN APBE"/>
    <property type="match status" value="1"/>
</dbReference>
<evidence type="ECO:0000256" key="2">
    <source>
        <dbReference type="ARBA" id="ARBA00016337"/>
    </source>
</evidence>
<keyword evidence="4 10" id="KW-0808">Transferase</keyword>
<dbReference type="AlphaFoldDB" id="A0A6M4GU78"/>
<keyword evidence="3 10" id="KW-0285">Flavoprotein</keyword>